<feature type="compositionally biased region" description="Basic and acidic residues" evidence="2">
    <location>
        <begin position="424"/>
        <end position="440"/>
    </location>
</feature>
<name>A0AAW0MYC0_9GOBI</name>
<evidence type="ECO:0000256" key="2">
    <source>
        <dbReference type="SAM" id="MobiDB-lite"/>
    </source>
</evidence>
<dbReference type="GO" id="GO:0003684">
    <property type="term" value="F:damaged DNA binding"/>
    <property type="evidence" value="ECO:0007669"/>
    <property type="project" value="TreeGrafter"/>
</dbReference>
<dbReference type="InterPro" id="IPR019518">
    <property type="entry name" value="CtIP_N"/>
</dbReference>
<feature type="compositionally biased region" description="Pro residues" evidence="2">
    <location>
        <begin position="199"/>
        <end position="208"/>
    </location>
</feature>
<keyword evidence="1" id="KW-0175">Coiled coil</keyword>
<gene>
    <name evidence="4" type="ORF">WMY93_027808</name>
</gene>
<dbReference type="GO" id="GO:0010792">
    <property type="term" value="P:DNA double-strand break processing involved in repair via single-strand annealing"/>
    <property type="evidence" value="ECO:0007669"/>
    <property type="project" value="TreeGrafter"/>
</dbReference>
<dbReference type="AlphaFoldDB" id="A0AAW0MYC0"/>
<dbReference type="PANTHER" id="PTHR15107:SF3">
    <property type="entry name" value="RBBP8 N-TERMINAL-LIKE PROTEIN"/>
    <property type="match status" value="1"/>
</dbReference>
<feature type="compositionally biased region" description="Low complexity" evidence="2">
    <location>
        <begin position="149"/>
        <end position="171"/>
    </location>
</feature>
<evidence type="ECO:0000313" key="5">
    <source>
        <dbReference type="Proteomes" id="UP001460270"/>
    </source>
</evidence>
<dbReference type="Pfam" id="PF10482">
    <property type="entry name" value="CtIP_N"/>
    <property type="match status" value="1"/>
</dbReference>
<evidence type="ECO:0000256" key="1">
    <source>
        <dbReference type="SAM" id="Coils"/>
    </source>
</evidence>
<keyword evidence="5" id="KW-1185">Reference proteome</keyword>
<feature type="domain" description="DNA endonuclease Ctp1 N-terminal" evidence="3">
    <location>
        <begin position="4"/>
        <end position="123"/>
    </location>
</feature>
<organism evidence="4 5">
    <name type="scientific">Mugilogobius chulae</name>
    <name type="common">yellowstripe goby</name>
    <dbReference type="NCBI Taxonomy" id="88201"/>
    <lineage>
        <taxon>Eukaryota</taxon>
        <taxon>Metazoa</taxon>
        <taxon>Chordata</taxon>
        <taxon>Craniata</taxon>
        <taxon>Vertebrata</taxon>
        <taxon>Euteleostomi</taxon>
        <taxon>Actinopterygii</taxon>
        <taxon>Neopterygii</taxon>
        <taxon>Teleostei</taxon>
        <taxon>Neoteleostei</taxon>
        <taxon>Acanthomorphata</taxon>
        <taxon>Gobiaria</taxon>
        <taxon>Gobiiformes</taxon>
        <taxon>Gobioidei</taxon>
        <taxon>Gobiidae</taxon>
        <taxon>Gobionellinae</taxon>
        <taxon>Mugilogobius</taxon>
    </lineage>
</organism>
<feature type="compositionally biased region" description="Basic and acidic residues" evidence="2">
    <location>
        <begin position="273"/>
        <end position="303"/>
    </location>
</feature>
<dbReference type="InterPro" id="IPR033316">
    <property type="entry name" value="RBBP8-like"/>
</dbReference>
<feature type="region of interest" description="Disordered" evidence="2">
    <location>
        <begin position="183"/>
        <end position="440"/>
    </location>
</feature>
<feature type="compositionally biased region" description="Basic and acidic residues" evidence="2">
    <location>
        <begin position="337"/>
        <end position="353"/>
    </location>
</feature>
<feature type="region of interest" description="Disordered" evidence="2">
    <location>
        <begin position="127"/>
        <end position="171"/>
    </location>
</feature>
<feature type="compositionally biased region" description="Basic and acidic residues" evidence="2">
    <location>
        <begin position="127"/>
        <end position="136"/>
    </location>
</feature>
<evidence type="ECO:0000313" key="4">
    <source>
        <dbReference type="EMBL" id="KAK7884685.1"/>
    </source>
</evidence>
<accession>A0AAW0MYC0</accession>
<dbReference type="Proteomes" id="UP001460270">
    <property type="component" value="Unassembled WGS sequence"/>
</dbReference>
<reference evidence="5" key="1">
    <citation type="submission" date="2024-04" db="EMBL/GenBank/DDBJ databases">
        <title>Salinicola lusitanus LLJ914,a marine bacterium isolated from the Okinawa Trough.</title>
        <authorList>
            <person name="Li J."/>
        </authorList>
    </citation>
    <scope>NUCLEOTIDE SEQUENCE [LARGE SCALE GENOMIC DNA]</scope>
</reference>
<comment type="caution">
    <text evidence="4">The sequence shown here is derived from an EMBL/GenBank/DDBJ whole genome shotgun (WGS) entry which is preliminary data.</text>
</comment>
<protein>
    <recommendedName>
        <fullName evidence="3">DNA endonuclease Ctp1 N-terminal domain-containing protein</fullName>
    </recommendedName>
</protein>
<feature type="coiled-coil region" evidence="1">
    <location>
        <begin position="12"/>
        <end position="68"/>
    </location>
</feature>
<evidence type="ECO:0000259" key="3">
    <source>
        <dbReference type="Pfam" id="PF10482"/>
    </source>
</evidence>
<dbReference type="PANTHER" id="PTHR15107">
    <property type="entry name" value="RETINOBLASTOMA BINDING PROTEIN 8"/>
    <property type="match status" value="1"/>
</dbReference>
<proteinExistence type="predicted"/>
<dbReference type="EMBL" id="JBBPFD010000020">
    <property type="protein sequence ID" value="KAK7884685.1"/>
    <property type="molecule type" value="Genomic_DNA"/>
</dbReference>
<sequence length="440" mass="48632">MDEFNDLLLKLQECHEREIEGWQVKLQELSNKKAGDDTKRMEELYTRNQQMKEQQKILTENIKTLENRLRAGLCDRCTVTQEVAKKRQQDFETMQLQSMQHMTLMVADINNLKKENKMLRDEARSLRAALESHSEEQIQPGSPPGKPRTSVSLSSSITSSPSLSSLSSLPPVIEAPPSRHILHAPVPCRPQPLKTSSGPLPPWSPLGEPPDWATATAASQCSKPRFPNLIPSSQHVNSHSAARRPAPGQVWHKPAAAQQNPNEEATVVVRLRNRAEQERGVQRAKEKQSQAMKSEEGSSREGSECEGPLDLSDSGRSKPAAGVSSPPGGAVQNLEGQETKTGAEEKKREEQGKKVPVLTISLRPVVLLESLNTQKHDSSSSNQNSPEEAAGGSSSDEREDDSGESSCGEKKRKRHDSDSGQNVRPERKVRITVRKEESAR</sequence>
<feature type="compositionally biased region" description="Polar residues" evidence="2">
    <location>
        <begin position="230"/>
        <end position="240"/>
    </location>
</feature>